<evidence type="ECO:0000313" key="2">
    <source>
        <dbReference type="EMBL" id="QAU07198.1"/>
    </source>
</evidence>
<gene>
    <name evidence="2" type="primary">55</name>
    <name evidence="2" type="ORF">SEA_ASAPAG_55</name>
</gene>
<proteinExistence type="predicted"/>
<accession>A0A410TDV1</accession>
<dbReference type="Proteomes" id="UP000289785">
    <property type="component" value="Segment"/>
</dbReference>
<dbReference type="RefSeq" id="YP_009819100.1">
    <property type="nucleotide sequence ID" value="NC_048146.1"/>
</dbReference>
<sequence>MTARAGIVAALTATLTPQFTDHSMPDRCGCGERDSGFSQAQAVAQAPDVEEASGAPKPTQQ</sequence>
<name>A0A410TDV1_9CAUD</name>
<reference evidence="2 3" key="1">
    <citation type="submission" date="2019-01" db="EMBL/GenBank/DDBJ databases">
        <authorList>
            <person name="Case A."/>
            <person name="Jordan N."/>
            <person name="Abdul-Shukar N."/>
            <person name="Baronian N."/>
            <person name="Bartlett E."/>
            <person name="Cordova J."/>
            <person name="Doering K."/>
            <person name="Downer L."/>
            <person name="Harrington M."/>
            <person name="Nillson B."/>
            <person name="Rencher J."/>
            <person name="Sandoval D."/>
            <person name="Weiss L."/>
            <person name="West E."/>
            <person name="Koga A.P."/>
            <person name="Garlena R.A."/>
            <person name="Russell D.A."/>
            <person name="Pope W.H."/>
            <person name="Jacobs-Sera D."/>
            <person name="Hatfull G.F."/>
        </authorList>
    </citation>
    <scope>NUCLEOTIDE SEQUENCE [LARGE SCALE GENOMIC DNA]</scope>
</reference>
<dbReference type="GeneID" id="55010423"/>
<organism evidence="2 3">
    <name type="scientific">Gordonia phage Asapag</name>
    <dbReference type="NCBI Taxonomy" id="2507862"/>
    <lineage>
        <taxon>Viruses</taxon>
        <taxon>Duplodnaviria</taxon>
        <taxon>Heunggongvirae</taxon>
        <taxon>Uroviricota</taxon>
        <taxon>Caudoviricetes</taxon>
        <taxon>Langleyhallvirinae</taxon>
        <taxon>Getalongvirus</taxon>
        <taxon>Getalongvirus asapag</taxon>
    </lineage>
</organism>
<dbReference type="EMBL" id="MK376961">
    <property type="protein sequence ID" value="QAU07198.1"/>
    <property type="molecule type" value="Genomic_DNA"/>
</dbReference>
<evidence type="ECO:0000313" key="3">
    <source>
        <dbReference type="Proteomes" id="UP000289785"/>
    </source>
</evidence>
<dbReference type="Pfam" id="PF24010">
    <property type="entry name" value="DUF7324"/>
    <property type="match status" value="1"/>
</dbReference>
<keyword evidence="3" id="KW-1185">Reference proteome</keyword>
<dbReference type="KEGG" id="vg:55010423"/>
<protein>
    <submittedName>
        <fullName evidence="2">Uncharacterized protein</fullName>
    </submittedName>
</protein>
<evidence type="ECO:0000256" key="1">
    <source>
        <dbReference type="SAM" id="MobiDB-lite"/>
    </source>
</evidence>
<feature type="region of interest" description="Disordered" evidence="1">
    <location>
        <begin position="31"/>
        <end position="61"/>
    </location>
</feature>
<dbReference type="InterPro" id="IPR055748">
    <property type="entry name" value="DUF7324"/>
</dbReference>